<evidence type="ECO:0000313" key="1">
    <source>
        <dbReference type="EMBL" id="MCX8522317.1"/>
    </source>
</evidence>
<gene>
    <name evidence="1" type="ORF">OF897_00075</name>
</gene>
<keyword evidence="2" id="KW-1185">Reference proteome</keyword>
<dbReference type="Proteomes" id="UP001073122">
    <property type="component" value="Unassembled WGS sequence"/>
</dbReference>
<evidence type="ECO:0000313" key="2">
    <source>
        <dbReference type="Proteomes" id="UP001073122"/>
    </source>
</evidence>
<dbReference type="PANTHER" id="PTHR36174">
    <property type="entry name" value="LIPID II:GLYCINE GLYCYLTRANSFERASE"/>
    <property type="match status" value="1"/>
</dbReference>
<reference evidence="1" key="1">
    <citation type="submission" date="2022-10" db="EMBL/GenBank/DDBJ databases">
        <title>Chryseobacterium sp. nov., a novel bacterial species.</title>
        <authorList>
            <person name="Cao Y."/>
        </authorList>
    </citation>
    <scope>NUCLEOTIDE SEQUENCE</scope>
    <source>
        <strain evidence="1">CCTCC AB2015118</strain>
    </source>
</reference>
<dbReference type="PANTHER" id="PTHR36174:SF1">
    <property type="entry name" value="LIPID II:GLYCINE GLYCYLTRANSFERASE"/>
    <property type="match status" value="1"/>
</dbReference>
<dbReference type="Gene3D" id="3.40.630.30">
    <property type="match status" value="1"/>
</dbReference>
<name>A0ABT3XLG5_9FLAO</name>
<keyword evidence="1" id="KW-0012">Acyltransferase</keyword>
<dbReference type="GO" id="GO:0016746">
    <property type="term" value="F:acyltransferase activity"/>
    <property type="evidence" value="ECO:0007669"/>
    <property type="project" value="UniProtKB-KW"/>
</dbReference>
<keyword evidence="1" id="KW-0808">Transferase</keyword>
<protein>
    <submittedName>
        <fullName evidence="1">GNAT family N-acetyltransferase</fullName>
        <ecNumber evidence="1">2.3.1.-</ecNumber>
    </submittedName>
</protein>
<comment type="caution">
    <text evidence="1">The sequence shown here is derived from an EMBL/GenBank/DDBJ whole genome shotgun (WGS) entry which is preliminary data.</text>
</comment>
<dbReference type="SUPFAM" id="SSF55729">
    <property type="entry name" value="Acyl-CoA N-acyltransferases (Nat)"/>
    <property type="match status" value="1"/>
</dbReference>
<accession>A0ABT3XLG5</accession>
<proteinExistence type="predicted"/>
<dbReference type="InterPro" id="IPR050644">
    <property type="entry name" value="PG_Glycine_Bridge_Synth"/>
</dbReference>
<sequence length="322" mass="37755">MEVIKYTEEFRKDWEEFITTAINGNFLHSRAFYDHNEQNIKDDFSLLFMKKNKIVAVLPAIIFTKDGKKIINSHARSTYGGFIISKGIGVKDALELLDLTLNVAKEELADEIVVRNPFKIFYETISEETDYAMWYYGFEIKYRELETYIDLRPSIDVIKKQYDKGTKYNTVKAWKNVQVQETEDFEGYWDILSKNLFEKYQKQPTHSIETILNLRNNVGKEKVKLFGAYHENILIAGCVIFVLNKSIHAQYIAQDNSYQEFRPINAIIDYIIDWGKQEGFNFFNLGTANENEGRFINEGLFHFKESFGGRGVLRETLYKKLH</sequence>
<dbReference type="EC" id="2.3.1.-" evidence="1"/>
<dbReference type="InterPro" id="IPR016181">
    <property type="entry name" value="Acyl_CoA_acyltransferase"/>
</dbReference>
<organism evidence="1 2">
    <name type="scientific">Chryseobacterium formosus</name>
    <dbReference type="NCBI Taxonomy" id="1537363"/>
    <lineage>
        <taxon>Bacteria</taxon>
        <taxon>Pseudomonadati</taxon>
        <taxon>Bacteroidota</taxon>
        <taxon>Flavobacteriia</taxon>
        <taxon>Flavobacteriales</taxon>
        <taxon>Weeksellaceae</taxon>
        <taxon>Chryseobacterium group</taxon>
        <taxon>Chryseobacterium</taxon>
    </lineage>
</organism>
<dbReference type="EMBL" id="JAOVZW010000001">
    <property type="protein sequence ID" value="MCX8522317.1"/>
    <property type="molecule type" value="Genomic_DNA"/>
</dbReference>
<dbReference type="RefSeq" id="WP_267263649.1">
    <property type="nucleotide sequence ID" value="NZ_JAOVZW010000001.1"/>
</dbReference>